<sequence>MGLICNCGVIVNAVSEDNNVRFAGVQGTVNGDLRYMADVCDNNLPASFLTLNFTDESGGMVNRSFNFVADTITSVVCRREGMNCVVTVTGTGTVGGNTFPFEAVFRDQVDTANFDNVQSFVITGFFNQAGAAPVPQGSIVAVGCE</sequence>
<keyword evidence="2" id="KW-1185">Reference proteome</keyword>
<comment type="caution">
    <text evidence="1">The sequence shown here is derived from an EMBL/GenBank/DDBJ whole genome shotgun (WGS) entry which is preliminary data.</text>
</comment>
<gene>
    <name evidence="1" type="ORF">P5G49_08830</name>
</gene>
<accession>A0ABT8JT79</accession>
<evidence type="ECO:0000313" key="2">
    <source>
        <dbReference type="Proteomes" id="UP001175097"/>
    </source>
</evidence>
<name>A0ABT8JT79_9BACL</name>
<evidence type="ECO:0000313" key="1">
    <source>
        <dbReference type="EMBL" id="MDN4607592.1"/>
    </source>
</evidence>
<dbReference type="RefSeq" id="WP_301243152.1">
    <property type="nucleotide sequence ID" value="NZ_JAROCC010000006.1"/>
</dbReference>
<proteinExistence type="predicted"/>
<dbReference type="Proteomes" id="UP001175097">
    <property type="component" value="Unassembled WGS sequence"/>
</dbReference>
<organism evidence="1 2">
    <name type="scientific">Sporosarcina highlanderae</name>
    <dbReference type="NCBI Taxonomy" id="3035916"/>
    <lineage>
        <taxon>Bacteria</taxon>
        <taxon>Bacillati</taxon>
        <taxon>Bacillota</taxon>
        <taxon>Bacilli</taxon>
        <taxon>Bacillales</taxon>
        <taxon>Caryophanaceae</taxon>
        <taxon>Sporosarcina</taxon>
    </lineage>
</organism>
<protein>
    <submittedName>
        <fullName evidence="1">Uncharacterized protein</fullName>
    </submittedName>
</protein>
<dbReference type="EMBL" id="JAROCC010000006">
    <property type="protein sequence ID" value="MDN4607592.1"/>
    <property type="molecule type" value="Genomic_DNA"/>
</dbReference>
<reference evidence="1" key="1">
    <citation type="submission" date="2023-03" db="EMBL/GenBank/DDBJ databases">
        <title>MT1 and MT2 Draft Genomes of Novel Species.</title>
        <authorList>
            <person name="Venkateswaran K."/>
        </authorList>
    </citation>
    <scope>NUCLEOTIDE SEQUENCE</scope>
    <source>
        <strain evidence="1">F6_3S_P_2</strain>
    </source>
</reference>